<dbReference type="PANTHER" id="PTHR32294:SF0">
    <property type="entry name" value="DNA POLYMERASE III SUBUNIT ALPHA"/>
    <property type="match status" value="1"/>
</dbReference>
<dbReference type="InterPro" id="IPR040982">
    <property type="entry name" value="DNA_pol3_finger"/>
</dbReference>
<keyword evidence="5" id="KW-0239">DNA-directed DNA polymerase</keyword>
<dbReference type="InterPro" id="IPR029460">
    <property type="entry name" value="DNAPol_HHH"/>
</dbReference>
<comment type="catalytic activity">
    <reaction evidence="6">
        <text>DNA(n) + a 2'-deoxyribonucleoside 5'-triphosphate = DNA(n+1) + diphosphate</text>
        <dbReference type="Rhea" id="RHEA:22508"/>
        <dbReference type="Rhea" id="RHEA-COMP:17339"/>
        <dbReference type="Rhea" id="RHEA-COMP:17340"/>
        <dbReference type="ChEBI" id="CHEBI:33019"/>
        <dbReference type="ChEBI" id="CHEBI:61560"/>
        <dbReference type="ChEBI" id="CHEBI:173112"/>
        <dbReference type="EC" id="2.7.7.7"/>
    </reaction>
</comment>
<keyword evidence="3" id="KW-0548">Nucleotidyltransferase</keyword>
<feature type="domain" description="DNA polymerase III alpha subunit finger" evidence="9">
    <location>
        <begin position="40"/>
        <end position="204"/>
    </location>
</feature>
<proteinExistence type="predicted"/>
<keyword evidence="4" id="KW-0235">DNA replication</keyword>
<evidence type="ECO:0000256" key="4">
    <source>
        <dbReference type="ARBA" id="ARBA00022705"/>
    </source>
</evidence>
<feature type="domain" description="DNA polymerase helix-hairpin-helix motif" evidence="8">
    <location>
        <begin position="279"/>
        <end position="366"/>
    </location>
</feature>
<dbReference type="AlphaFoldDB" id="A0A0F8ZZG8"/>
<feature type="non-terminal residue" evidence="10">
    <location>
        <position position="455"/>
    </location>
</feature>
<evidence type="ECO:0000256" key="5">
    <source>
        <dbReference type="ARBA" id="ARBA00022932"/>
    </source>
</evidence>
<dbReference type="EMBL" id="LAZR01045241">
    <property type="protein sequence ID" value="KKK99352.1"/>
    <property type="molecule type" value="Genomic_DNA"/>
</dbReference>
<dbReference type="Gene3D" id="1.10.150.870">
    <property type="match status" value="1"/>
</dbReference>
<dbReference type="GO" id="GO:0003887">
    <property type="term" value="F:DNA-directed DNA polymerase activity"/>
    <property type="evidence" value="ECO:0007669"/>
    <property type="project" value="UniProtKB-KW"/>
</dbReference>
<dbReference type="GO" id="GO:0008408">
    <property type="term" value="F:3'-5' exonuclease activity"/>
    <property type="evidence" value="ECO:0007669"/>
    <property type="project" value="InterPro"/>
</dbReference>
<reference evidence="10" key="1">
    <citation type="journal article" date="2015" name="Nature">
        <title>Complex archaea that bridge the gap between prokaryotes and eukaryotes.</title>
        <authorList>
            <person name="Spang A."/>
            <person name="Saw J.H."/>
            <person name="Jorgensen S.L."/>
            <person name="Zaremba-Niedzwiedzka K."/>
            <person name="Martijn J."/>
            <person name="Lind A.E."/>
            <person name="van Eijk R."/>
            <person name="Schleper C."/>
            <person name="Guy L."/>
            <person name="Ettema T.J."/>
        </authorList>
    </citation>
    <scope>NUCLEOTIDE SEQUENCE</scope>
</reference>
<dbReference type="EC" id="2.7.7.7" evidence="1"/>
<protein>
    <recommendedName>
        <fullName evidence="1">DNA-directed DNA polymerase</fullName>
        <ecNumber evidence="1">2.7.7.7</ecNumber>
    </recommendedName>
</protein>
<dbReference type="GO" id="GO:0006260">
    <property type="term" value="P:DNA replication"/>
    <property type="evidence" value="ECO:0007669"/>
    <property type="project" value="UniProtKB-KW"/>
</dbReference>
<evidence type="ECO:0000256" key="2">
    <source>
        <dbReference type="ARBA" id="ARBA00022679"/>
    </source>
</evidence>
<dbReference type="NCBIfam" id="TIGR00594">
    <property type="entry name" value="polc"/>
    <property type="match status" value="1"/>
</dbReference>
<dbReference type="InterPro" id="IPR011708">
    <property type="entry name" value="DNA_pol3_alpha_NTPase_dom"/>
</dbReference>
<dbReference type="Pfam" id="PF17657">
    <property type="entry name" value="DNA_pol3_finger"/>
    <property type="match status" value="1"/>
</dbReference>
<feature type="domain" description="Bacterial DNA polymerase III alpha subunit NTPase" evidence="7">
    <location>
        <begin position="1"/>
        <end position="37"/>
    </location>
</feature>
<dbReference type="PANTHER" id="PTHR32294">
    <property type="entry name" value="DNA POLYMERASE III SUBUNIT ALPHA"/>
    <property type="match status" value="1"/>
</dbReference>
<dbReference type="SUPFAM" id="SSF160975">
    <property type="entry name" value="AF1531-like"/>
    <property type="match status" value="1"/>
</dbReference>
<evidence type="ECO:0000256" key="6">
    <source>
        <dbReference type="ARBA" id="ARBA00049244"/>
    </source>
</evidence>
<dbReference type="Pfam" id="PF07733">
    <property type="entry name" value="DNA_pol3_alpha"/>
    <property type="match status" value="1"/>
</dbReference>
<gene>
    <name evidence="10" type="ORF">LCGC14_2633610</name>
</gene>
<evidence type="ECO:0000259" key="9">
    <source>
        <dbReference type="Pfam" id="PF17657"/>
    </source>
</evidence>
<evidence type="ECO:0000259" key="8">
    <source>
        <dbReference type="Pfam" id="PF14579"/>
    </source>
</evidence>
<evidence type="ECO:0000256" key="3">
    <source>
        <dbReference type="ARBA" id="ARBA00022695"/>
    </source>
</evidence>
<keyword evidence="2" id="KW-0808">Transferase</keyword>
<sequence length="455" mass="51228">LTTIVPLYKDPKSGVISTQFQAKYLEDVGLIKMDFLGLKNLTVIRRCLYSIEKAGMPVPDMDNLDLKDLEVYELLSAGKSLGIFQLESSGMQDLLKKVVPNRFDDIIAILALYRPGPLDSGMVDEFIERKHGRKQIEYKDPKLESVLKETYGVIVYQEQVMEIARVISGFTMAEADNLRKAMGKKKPEILEEAREMFIAGALKSGVDEREAEEIFDLIKTFGRYGFNKSHSTAYAFLAFQTAYLKVHYPLHYLASLLTGELNDTDKIAQYVNEAKEMNINVKAPDINCGGVEFSVDGDFICYALSALKNIGEGAARVIAGERMNGPYESLFDFTSRVDLRLVNRRVIESLIKSGTADCLGENKRTLFENIDRAMEYGASVQGDRAKGQTSLFEEAGMENITVDICRIEAFEEWADAEISENEKEILGFYFRAHPVEKYSDISERCGAQRVCRLKT</sequence>
<accession>A0A0F8ZZG8</accession>
<evidence type="ECO:0000256" key="1">
    <source>
        <dbReference type="ARBA" id="ARBA00012417"/>
    </source>
</evidence>
<feature type="non-terminal residue" evidence="10">
    <location>
        <position position="1"/>
    </location>
</feature>
<organism evidence="10">
    <name type="scientific">marine sediment metagenome</name>
    <dbReference type="NCBI Taxonomy" id="412755"/>
    <lineage>
        <taxon>unclassified sequences</taxon>
        <taxon>metagenomes</taxon>
        <taxon>ecological metagenomes</taxon>
    </lineage>
</organism>
<evidence type="ECO:0000313" key="10">
    <source>
        <dbReference type="EMBL" id="KKK99352.1"/>
    </source>
</evidence>
<comment type="caution">
    <text evidence="10">The sequence shown here is derived from an EMBL/GenBank/DDBJ whole genome shotgun (WGS) entry which is preliminary data.</text>
</comment>
<dbReference type="InterPro" id="IPR004805">
    <property type="entry name" value="DnaE2/DnaE/PolC"/>
</dbReference>
<evidence type="ECO:0000259" key="7">
    <source>
        <dbReference type="Pfam" id="PF07733"/>
    </source>
</evidence>
<dbReference type="Pfam" id="PF14579">
    <property type="entry name" value="HHH_6"/>
    <property type="match status" value="1"/>
</dbReference>
<name>A0A0F8ZZG8_9ZZZZ</name>